<dbReference type="HOGENOM" id="CLU_1159516_0_0_9"/>
<name>U2PTE7_9CLOT</name>
<evidence type="ECO:0000256" key="1">
    <source>
        <dbReference type="SAM" id="Phobius"/>
    </source>
</evidence>
<evidence type="ECO:0000313" key="3">
    <source>
        <dbReference type="Proteomes" id="UP000016721"/>
    </source>
</evidence>
<evidence type="ECO:0000313" key="2">
    <source>
        <dbReference type="EMBL" id="ERK29725.1"/>
    </source>
</evidence>
<keyword evidence="3" id="KW-1185">Reference proteome</keyword>
<gene>
    <name evidence="2" type="ORF">CINTURNW_2825</name>
</gene>
<dbReference type="Proteomes" id="UP000016721">
    <property type="component" value="Unassembled WGS sequence"/>
</dbReference>
<comment type="caution">
    <text evidence="2">The sequence shown here is derived from an EMBL/GenBank/DDBJ whole genome shotgun (WGS) entry which is preliminary data.</text>
</comment>
<keyword evidence="1" id="KW-0472">Membrane</keyword>
<proteinExistence type="predicted"/>
<keyword evidence="1" id="KW-0812">Transmembrane</keyword>
<reference evidence="2 3" key="1">
    <citation type="journal article" date="2013" name="Genome Announc.">
        <title>Draft Genome Sequence of the Hydrogen- and Ethanol-Producing Bacterium Clostridium intestinale Strain URNW.</title>
        <authorList>
            <person name="Lal S."/>
            <person name="Ramachandran U."/>
            <person name="Zhang X."/>
            <person name="Sparling R."/>
            <person name="Levin D.B."/>
        </authorList>
    </citation>
    <scope>NUCLEOTIDE SEQUENCE [LARGE SCALE GENOMIC DNA]</scope>
    <source>
        <strain evidence="2 3">URNW</strain>
    </source>
</reference>
<dbReference type="STRING" id="1294142.CINTURNW_2825"/>
<dbReference type="EMBL" id="APJA01000014">
    <property type="protein sequence ID" value="ERK29725.1"/>
    <property type="molecule type" value="Genomic_DNA"/>
</dbReference>
<accession>U2PTE7</accession>
<organism evidence="2 3">
    <name type="scientific">Clostridium intestinale URNW</name>
    <dbReference type="NCBI Taxonomy" id="1294142"/>
    <lineage>
        <taxon>Bacteria</taxon>
        <taxon>Bacillati</taxon>
        <taxon>Bacillota</taxon>
        <taxon>Clostridia</taxon>
        <taxon>Eubacteriales</taxon>
        <taxon>Clostridiaceae</taxon>
        <taxon>Clostridium</taxon>
    </lineage>
</organism>
<protein>
    <submittedName>
        <fullName evidence="2">Uncharacterized protein</fullName>
    </submittedName>
</protein>
<dbReference type="PATRIC" id="fig|1294142.3.peg.2932"/>
<dbReference type="OrthoDB" id="2059557at2"/>
<dbReference type="RefSeq" id="WP_021802807.1">
    <property type="nucleotide sequence ID" value="NZ_KI273145.1"/>
</dbReference>
<feature type="transmembrane region" description="Helical" evidence="1">
    <location>
        <begin position="16"/>
        <end position="36"/>
    </location>
</feature>
<dbReference type="AlphaFoldDB" id="U2PTE7"/>
<sequence length="239" mass="28061">MELLNTTIAWCNSNQGFIMVVLTAIYVIATIFIYRANNKSAKATERTLKQNSDIQRQNVNIQLFSDRFDLYNNIKIILENKHNRISKSFQVSNKVLSKINLNNEIEDSTILKVKYLFSDECYMKLSKVVKIINEVSCICHDINYIYDLIEKDITDSDFISEIKSFVQGYEQDALSEAQEENFKKLCAENELYVSIIPNEYQHYNFYEMYKEMVKLEANLEFEKRILFKDIESELKIGAI</sequence>
<keyword evidence="1" id="KW-1133">Transmembrane helix</keyword>